<name>A0A8X7VBR3_BRACI</name>
<feature type="compositionally biased region" description="Low complexity" evidence="5">
    <location>
        <begin position="23"/>
        <end position="32"/>
    </location>
</feature>
<gene>
    <name evidence="8" type="ORF">Bca52824_028134</name>
</gene>
<keyword evidence="3 6" id="KW-1133">Transmembrane helix</keyword>
<evidence type="ECO:0000313" key="9">
    <source>
        <dbReference type="Proteomes" id="UP000886595"/>
    </source>
</evidence>
<dbReference type="AlphaFoldDB" id="A0A8X7VBR3"/>
<dbReference type="Proteomes" id="UP000886595">
    <property type="component" value="Unassembled WGS sequence"/>
</dbReference>
<keyword evidence="9" id="KW-1185">Reference proteome</keyword>
<keyword evidence="2 6" id="KW-0812">Transmembrane</keyword>
<dbReference type="InterPro" id="IPR044839">
    <property type="entry name" value="NDR1-like"/>
</dbReference>
<accession>A0A8X7VBR3</accession>
<evidence type="ECO:0000256" key="6">
    <source>
        <dbReference type="SAM" id="Phobius"/>
    </source>
</evidence>
<dbReference type="Pfam" id="PF03168">
    <property type="entry name" value="LEA_2"/>
    <property type="match status" value="1"/>
</dbReference>
<dbReference type="PANTHER" id="PTHR31234">
    <property type="entry name" value="LATE EMBRYOGENESIS ABUNDANT (LEA) HYDROXYPROLINE-RICH GLYCOPROTEIN FAMILY"/>
    <property type="match status" value="1"/>
</dbReference>
<evidence type="ECO:0000256" key="1">
    <source>
        <dbReference type="ARBA" id="ARBA00004167"/>
    </source>
</evidence>
<proteinExistence type="predicted"/>
<keyword evidence="4 6" id="KW-0472">Membrane</keyword>
<sequence length="240" mass="26845">MQQDPNSRPATGYPYPYPPPQQPANGYPPNAGTAYPYQNHNPYYAPPQPPSPRAVLIRRLFTAFTVFLLILGLILFIFFIVVRPQIPNVYLNSLSVSNFTVSNNRLAGNWDLRLQFQNPNSKMSLHYDGVLCTLNYNRETLSETRLQPFDLGTKDQTQINATLSVSGTYVDGGLVDSIGKERASRGIVEFDLRVVSLVTFRYGVYRRRRYVTVFCDDVAVGVGGNSSSGNMVGSAKRCKF</sequence>
<dbReference type="InterPro" id="IPR004864">
    <property type="entry name" value="LEA_2"/>
</dbReference>
<comment type="subcellular location">
    <subcellularLocation>
        <location evidence="1">Membrane</location>
        <topology evidence="1">Single-pass membrane protein</topology>
    </subcellularLocation>
</comment>
<evidence type="ECO:0000256" key="3">
    <source>
        <dbReference type="ARBA" id="ARBA00022989"/>
    </source>
</evidence>
<dbReference type="EMBL" id="JAAMPC010000006">
    <property type="protein sequence ID" value="KAG2308386.1"/>
    <property type="molecule type" value="Genomic_DNA"/>
</dbReference>
<feature type="region of interest" description="Disordered" evidence="5">
    <location>
        <begin position="1"/>
        <end position="32"/>
    </location>
</feature>
<evidence type="ECO:0000256" key="5">
    <source>
        <dbReference type="SAM" id="MobiDB-lite"/>
    </source>
</evidence>
<dbReference type="GO" id="GO:0098542">
    <property type="term" value="P:defense response to other organism"/>
    <property type="evidence" value="ECO:0007669"/>
    <property type="project" value="InterPro"/>
</dbReference>
<dbReference type="OrthoDB" id="695142at2759"/>
<reference evidence="8 9" key="1">
    <citation type="submission" date="2020-02" db="EMBL/GenBank/DDBJ databases">
        <authorList>
            <person name="Ma Q."/>
            <person name="Huang Y."/>
            <person name="Song X."/>
            <person name="Pei D."/>
        </authorList>
    </citation>
    <scope>NUCLEOTIDE SEQUENCE [LARGE SCALE GENOMIC DNA]</scope>
    <source>
        <strain evidence="8">Sxm20200214</strain>
        <tissue evidence="8">Leaf</tissue>
    </source>
</reference>
<evidence type="ECO:0000256" key="4">
    <source>
        <dbReference type="ARBA" id="ARBA00023136"/>
    </source>
</evidence>
<feature type="transmembrane region" description="Helical" evidence="6">
    <location>
        <begin position="60"/>
        <end position="82"/>
    </location>
</feature>
<evidence type="ECO:0000313" key="8">
    <source>
        <dbReference type="EMBL" id="KAG2308386.1"/>
    </source>
</evidence>
<protein>
    <recommendedName>
        <fullName evidence="7">Late embryogenesis abundant protein LEA-2 subgroup domain-containing protein</fullName>
    </recommendedName>
</protein>
<dbReference type="GO" id="GO:0005886">
    <property type="term" value="C:plasma membrane"/>
    <property type="evidence" value="ECO:0007669"/>
    <property type="project" value="TreeGrafter"/>
</dbReference>
<evidence type="ECO:0000259" key="7">
    <source>
        <dbReference type="Pfam" id="PF03168"/>
    </source>
</evidence>
<dbReference type="PANTHER" id="PTHR31234:SF55">
    <property type="entry name" value="LATE EMBRYOGENESIS ABUNDANT (LEA) HYDROXYPROLINE-RICH GLYCOPROTEIN FAMILY"/>
    <property type="match status" value="1"/>
</dbReference>
<comment type="caution">
    <text evidence="8">The sequence shown here is derived from an EMBL/GenBank/DDBJ whole genome shotgun (WGS) entry which is preliminary data.</text>
</comment>
<organism evidence="8 9">
    <name type="scientific">Brassica carinata</name>
    <name type="common">Ethiopian mustard</name>
    <name type="synonym">Abyssinian cabbage</name>
    <dbReference type="NCBI Taxonomy" id="52824"/>
    <lineage>
        <taxon>Eukaryota</taxon>
        <taxon>Viridiplantae</taxon>
        <taxon>Streptophyta</taxon>
        <taxon>Embryophyta</taxon>
        <taxon>Tracheophyta</taxon>
        <taxon>Spermatophyta</taxon>
        <taxon>Magnoliopsida</taxon>
        <taxon>eudicotyledons</taxon>
        <taxon>Gunneridae</taxon>
        <taxon>Pentapetalae</taxon>
        <taxon>rosids</taxon>
        <taxon>malvids</taxon>
        <taxon>Brassicales</taxon>
        <taxon>Brassicaceae</taxon>
        <taxon>Brassiceae</taxon>
        <taxon>Brassica</taxon>
    </lineage>
</organism>
<evidence type="ECO:0000256" key="2">
    <source>
        <dbReference type="ARBA" id="ARBA00022692"/>
    </source>
</evidence>
<feature type="domain" description="Late embryogenesis abundant protein LEA-2 subgroup" evidence="7">
    <location>
        <begin position="114"/>
        <end position="172"/>
    </location>
</feature>